<reference evidence="2 3" key="1">
    <citation type="submission" date="2019-07" db="EMBL/GenBank/DDBJ databases">
        <title>Draft genome assembly of a fouling barnacle, Amphibalanus amphitrite (Darwin, 1854): The first reference genome for Thecostraca.</title>
        <authorList>
            <person name="Kim W."/>
        </authorList>
    </citation>
    <scope>NUCLEOTIDE SEQUENCE [LARGE SCALE GENOMIC DNA]</scope>
    <source>
        <strain evidence="2">SNU_AA5</strain>
        <tissue evidence="2">Soma without cirri and trophi</tissue>
    </source>
</reference>
<comment type="caution">
    <text evidence="2">The sequence shown here is derived from an EMBL/GenBank/DDBJ whole genome shotgun (WGS) entry which is preliminary data.</text>
</comment>
<evidence type="ECO:0000313" key="2">
    <source>
        <dbReference type="EMBL" id="KAF0300689.1"/>
    </source>
</evidence>
<dbReference type="PANTHER" id="PTHR21040:SF8">
    <property type="entry name" value="BCDNA.GH04120"/>
    <property type="match status" value="1"/>
</dbReference>
<organism evidence="2 3">
    <name type="scientific">Amphibalanus amphitrite</name>
    <name type="common">Striped barnacle</name>
    <name type="synonym">Balanus amphitrite</name>
    <dbReference type="NCBI Taxonomy" id="1232801"/>
    <lineage>
        <taxon>Eukaryota</taxon>
        <taxon>Metazoa</taxon>
        <taxon>Ecdysozoa</taxon>
        <taxon>Arthropoda</taxon>
        <taxon>Crustacea</taxon>
        <taxon>Multicrustacea</taxon>
        <taxon>Cirripedia</taxon>
        <taxon>Thoracica</taxon>
        <taxon>Thoracicalcarea</taxon>
        <taxon>Balanomorpha</taxon>
        <taxon>Balanoidea</taxon>
        <taxon>Balanidae</taxon>
        <taxon>Amphibalaninae</taxon>
        <taxon>Amphibalanus</taxon>
    </lineage>
</organism>
<dbReference type="Proteomes" id="UP000440578">
    <property type="component" value="Unassembled WGS sequence"/>
</dbReference>
<feature type="compositionally biased region" description="Basic and acidic residues" evidence="1">
    <location>
        <begin position="509"/>
        <end position="520"/>
    </location>
</feature>
<dbReference type="Gene3D" id="3.20.20.80">
    <property type="entry name" value="Glycosidases"/>
    <property type="match status" value="1"/>
</dbReference>
<dbReference type="GO" id="GO:0015929">
    <property type="term" value="F:hexosaminidase activity"/>
    <property type="evidence" value="ECO:0007669"/>
    <property type="project" value="InterPro"/>
</dbReference>
<evidence type="ECO:0000313" key="3">
    <source>
        <dbReference type="Proteomes" id="UP000440578"/>
    </source>
</evidence>
<dbReference type="EMBL" id="VIIS01001241">
    <property type="protein sequence ID" value="KAF0300689.1"/>
    <property type="molecule type" value="Genomic_DNA"/>
</dbReference>
<dbReference type="SUPFAM" id="SSF51445">
    <property type="entry name" value="(Trans)glycosidases"/>
    <property type="match status" value="1"/>
</dbReference>
<feature type="region of interest" description="Disordered" evidence="1">
    <location>
        <begin position="500"/>
        <end position="520"/>
    </location>
</feature>
<name>A0A6A4W5V9_AMPAM</name>
<proteinExistence type="predicted"/>
<dbReference type="InterPro" id="IPR038901">
    <property type="entry name" value="HEXDC-like"/>
</dbReference>
<keyword evidence="3" id="KW-1185">Reference proteome</keyword>
<dbReference type="AlphaFoldDB" id="A0A6A4W5V9"/>
<sequence>MSITTCIQHLPGMLWRWRTAVVTVALLCLLLQLMVLQTSPDTVRHGRRPAWVDPSPAMGDERSPRAAALRQPGRAALPDPPGPGAAPAAVGPDPAMVPAQRIIHLDLKGAPPTVDYLVSLLPMMRRLGATGLLIEWEDYVSTFGHLEPFLKLRQFAHLRELPAQPAALCPSRNESLRLVEQIVDQVYHMGLCELCQRRLRDDLYLEHVATVARYVRDRHGAKALIWDDMMRHIPAETLRRSGIGELVEPMVWVYAEDVDRFADPQIYSTFAEVFSRAWAASAYKGAFGETLTVPPLQRHLDNTLNWLRVIRRETPRFRDGFGGLVLTGWQRYDHMAVLCELLPASVPSLALNLATGGTFITPSSDQYGFYAFSQCDFPGHMFYEFTGRMPGIEMQARSAIEDVRKKGWLTEYSVARNYTNPFRVDEVLEPLYSADYHLSRAAIDVRDALSGVMDRFTVAEWVEQKLYPWMRRIEGAAPGGRGGEEALRVAGAAAAHAPGAGQVRTGCHRGPDEGRDCGLA</sequence>
<dbReference type="InterPro" id="IPR017853">
    <property type="entry name" value="GH"/>
</dbReference>
<feature type="region of interest" description="Disordered" evidence="1">
    <location>
        <begin position="47"/>
        <end position="91"/>
    </location>
</feature>
<protein>
    <submittedName>
        <fullName evidence="2">Hexosaminidase D</fullName>
    </submittedName>
</protein>
<dbReference type="PANTHER" id="PTHR21040">
    <property type="entry name" value="BCDNA.GH04120"/>
    <property type="match status" value="1"/>
</dbReference>
<accession>A0A6A4W5V9</accession>
<dbReference type="OrthoDB" id="10023921at2759"/>
<evidence type="ECO:0000256" key="1">
    <source>
        <dbReference type="SAM" id="MobiDB-lite"/>
    </source>
</evidence>
<gene>
    <name evidence="2" type="primary">Hexdc</name>
    <name evidence="2" type="ORF">FJT64_026837</name>
</gene>